<feature type="signal peptide" evidence="1">
    <location>
        <begin position="1"/>
        <end position="21"/>
    </location>
</feature>
<evidence type="ECO:0000313" key="3">
    <source>
        <dbReference type="Proteomes" id="UP000447545"/>
    </source>
</evidence>
<evidence type="ECO:0008006" key="4">
    <source>
        <dbReference type="Google" id="ProtNLM"/>
    </source>
</evidence>
<name>A0A7K1GDE3_9FLAO</name>
<evidence type="ECO:0000313" key="2">
    <source>
        <dbReference type="EMBL" id="MTE26428.1"/>
    </source>
</evidence>
<sequence length="121" mass="13932">MKNKQVILAFIFSIVAFNANAILEIKHNNQDVVTATITGTYDGYDEDDGYAFVVPDEEGDDETMYFAEIAEDVLKAVNLQSNDMMGKRFEITYEITEYEEEDENGFTEIYEVYKIVKLKKL</sequence>
<proteinExistence type="predicted"/>
<dbReference type="Proteomes" id="UP000447545">
    <property type="component" value="Unassembled WGS sequence"/>
</dbReference>
<comment type="caution">
    <text evidence="2">The sequence shown here is derived from an EMBL/GenBank/DDBJ whole genome shotgun (WGS) entry which is preliminary data.</text>
</comment>
<evidence type="ECO:0000256" key="1">
    <source>
        <dbReference type="SAM" id="SignalP"/>
    </source>
</evidence>
<feature type="chain" id="PRO_5029862136" description="DUF4377 domain-containing protein" evidence="1">
    <location>
        <begin position="22"/>
        <end position="121"/>
    </location>
</feature>
<keyword evidence="1" id="KW-0732">Signal</keyword>
<dbReference type="RefSeq" id="WP_155088252.1">
    <property type="nucleotide sequence ID" value="NZ_OZ260095.1"/>
</dbReference>
<dbReference type="AlphaFoldDB" id="A0A7K1GDE3"/>
<accession>A0A7K1GDE3</accession>
<protein>
    <recommendedName>
        <fullName evidence="4">DUF4377 domain-containing protein</fullName>
    </recommendedName>
</protein>
<organism evidence="2 3">
    <name type="scientific">Winogradskyella ouciana</name>
    <dbReference type="NCBI Taxonomy" id="2608631"/>
    <lineage>
        <taxon>Bacteria</taxon>
        <taxon>Pseudomonadati</taxon>
        <taxon>Bacteroidota</taxon>
        <taxon>Flavobacteriia</taxon>
        <taxon>Flavobacteriales</taxon>
        <taxon>Flavobacteriaceae</taxon>
        <taxon>Winogradskyella</taxon>
    </lineage>
</organism>
<dbReference type="EMBL" id="WJYA01000004">
    <property type="protein sequence ID" value="MTE26428.1"/>
    <property type="molecule type" value="Genomic_DNA"/>
</dbReference>
<gene>
    <name evidence="2" type="ORF">F1003_05720</name>
</gene>
<reference evidence="2 3" key="1">
    <citation type="submission" date="2019-11" db="EMBL/GenBank/DDBJ databases">
        <title>Winogradskyella ouciana sp. nov., isolated from the hadal seawater of the Mariana Trench.</title>
        <authorList>
            <person name="Liu R."/>
        </authorList>
    </citation>
    <scope>NUCLEOTIDE SEQUENCE [LARGE SCALE GENOMIC DNA]</scope>
    <source>
        <strain evidence="2 3">ZXX205</strain>
    </source>
</reference>
<keyword evidence="3" id="KW-1185">Reference proteome</keyword>